<evidence type="ECO:0000256" key="3">
    <source>
        <dbReference type="ARBA" id="ARBA00023172"/>
    </source>
</evidence>
<dbReference type="Proteomes" id="UP000224413">
    <property type="component" value="Unassembled WGS sequence"/>
</dbReference>
<evidence type="ECO:0000313" key="7">
    <source>
        <dbReference type="EMBL" id="PFJ99012.1"/>
    </source>
</evidence>
<dbReference type="PROSITE" id="PS51736">
    <property type="entry name" value="RECOMBINASES_3"/>
    <property type="match status" value="1"/>
</dbReference>
<dbReference type="PANTHER" id="PTHR30461:SF23">
    <property type="entry name" value="DNA RECOMBINASE-RELATED"/>
    <property type="match status" value="1"/>
</dbReference>
<accession>A0A9X6ZVX0</accession>
<evidence type="ECO:0000313" key="8">
    <source>
        <dbReference type="Proteomes" id="UP000224413"/>
    </source>
</evidence>
<proteinExistence type="predicted"/>
<dbReference type="InterPro" id="IPR006118">
    <property type="entry name" value="Recombinase_CS"/>
</dbReference>
<dbReference type="Pfam" id="PF00239">
    <property type="entry name" value="Resolvase"/>
    <property type="match status" value="1"/>
</dbReference>
<gene>
    <name evidence="7" type="ORF">COI98_33685</name>
</gene>
<dbReference type="RefSeq" id="WP_141540882.1">
    <property type="nucleotide sequence ID" value="NZ_NUWJ01000547.1"/>
</dbReference>
<keyword evidence="2" id="KW-0238">DNA-binding</keyword>
<sequence>MTVGIYIRVSTEEQARDGFSISAQREKLKAYCVAQDWDNFKFYVDEGVSAKDTNRPQLSILLYLPK</sequence>
<dbReference type="GO" id="GO:0015074">
    <property type="term" value="P:DNA integration"/>
    <property type="evidence" value="ECO:0007669"/>
    <property type="project" value="UniProtKB-KW"/>
</dbReference>
<dbReference type="InterPro" id="IPR036162">
    <property type="entry name" value="Resolvase-like_N_sf"/>
</dbReference>
<feature type="active site" description="O-(5'-phospho-DNA)-serine intermediate" evidence="4 5">
    <location>
        <position position="10"/>
    </location>
</feature>
<protein>
    <submittedName>
        <fullName evidence="7">Recombinase family protein</fullName>
    </submittedName>
</protein>
<dbReference type="EMBL" id="NUWJ01000547">
    <property type="protein sequence ID" value="PFJ99012.1"/>
    <property type="molecule type" value="Genomic_DNA"/>
</dbReference>
<dbReference type="GO" id="GO:0003677">
    <property type="term" value="F:DNA binding"/>
    <property type="evidence" value="ECO:0007669"/>
    <property type="project" value="UniProtKB-KW"/>
</dbReference>
<feature type="non-terminal residue" evidence="7">
    <location>
        <position position="66"/>
    </location>
</feature>
<dbReference type="InterPro" id="IPR050639">
    <property type="entry name" value="SSR_resolvase"/>
</dbReference>
<evidence type="ECO:0000256" key="5">
    <source>
        <dbReference type="PROSITE-ProRule" id="PRU10137"/>
    </source>
</evidence>
<evidence type="ECO:0000259" key="6">
    <source>
        <dbReference type="PROSITE" id="PS51736"/>
    </source>
</evidence>
<dbReference type="CDD" id="cd00338">
    <property type="entry name" value="Ser_Recombinase"/>
    <property type="match status" value="1"/>
</dbReference>
<dbReference type="GO" id="GO:0000150">
    <property type="term" value="F:DNA strand exchange activity"/>
    <property type="evidence" value="ECO:0007669"/>
    <property type="project" value="InterPro"/>
</dbReference>
<feature type="domain" description="Resolvase/invertase-type recombinase catalytic" evidence="6">
    <location>
        <begin position="2"/>
        <end position="66"/>
    </location>
</feature>
<dbReference type="PANTHER" id="PTHR30461">
    <property type="entry name" value="DNA-INVERTASE FROM LAMBDOID PROPHAGE"/>
    <property type="match status" value="1"/>
</dbReference>
<evidence type="ECO:0000256" key="1">
    <source>
        <dbReference type="ARBA" id="ARBA00022908"/>
    </source>
</evidence>
<organism evidence="7 8">
    <name type="scientific">Bacillus cereus</name>
    <dbReference type="NCBI Taxonomy" id="1396"/>
    <lineage>
        <taxon>Bacteria</taxon>
        <taxon>Bacillati</taxon>
        <taxon>Bacillota</taxon>
        <taxon>Bacilli</taxon>
        <taxon>Bacillales</taxon>
        <taxon>Bacillaceae</taxon>
        <taxon>Bacillus</taxon>
        <taxon>Bacillus cereus group</taxon>
    </lineage>
</organism>
<comment type="caution">
    <text evidence="7">The sequence shown here is derived from an EMBL/GenBank/DDBJ whole genome shotgun (WGS) entry which is preliminary data.</text>
</comment>
<name>A0A9X6ZVX0_BACCE</name>
<dbReference type="Gene3D" id="3.40.50.1390">
    <property type="entry name" value="Resolvase, N-terminal catalytic domain"/>
    <property type="match status" value="1"/>
</dbReference>
<dbReference type="AlphaFoldDB" id="A0A9X6ZVX0"/>
<keyword evidence="1" id="KW-0229">DNA integration</keyword>
<evidence type="ECO:0000256" key="4">
    <source>
        <dbReference type="PIRSR" id="PIRSR606118-50"/>
    </source>
</evidence>
<keyword evidence="3" id="KW-0233">DNA recombination</keyword>
<dbReference type="PROSITE" id="PS00397">
    <property type="entry name" value="RECOMBINASES_1"/>
    <property type="match status" value="1"/>
</dbReference>
<reference evidence="7 8" key="1">
    <citation type="submission" date="2017-09" db="EMBL/GenBank/DDBJ databases">
        <title>Large-scale bioinformatics analysis of Bacillus genomes uncovers conserved roles of natural products in bacterial physiology.</title>
        <authorList>
            <consortium name="Agbiome Team Llc"/>
            <person name="Bleich R.M."/>
            <person name="Grubbs K.J."/>
            <person name="Santa Maria K.C."/>
            <person name="Allen S.E."/>
            <person name="Farag S."/>
            <person name="Shank E.A."/>
            <person name="Bowers A."/>
        </authorList>
    </citation>
    <scope>NUCLEOTIDE SEQUENCE [LARGE SCALE GENOMIC DNA]</scope>
    <source>
        <strain evidence="7 8">AFS083741</strain>
    </source>
</reference>
<dbReference type="InterPro" id="IPR006119">
    <property type="entry name" value="Resolv_N"/>
</dbReference>
<evidence type="ECO:0000256" key="2">
    <source>
        <dbReference type="ARBA" id="ARBA00023125"/>
    </source>
</evidence>
<dbReference type="SUPFAM" id="SSF53041">
    <property type="entry name" value="Resolvase-like"/>
    <property type="match status" value="1"/>
</dbReference>